<reference evidence="1 2" key="1">
    <citation type="journal article" date="2023" name="Science">
        <title>Complex scaffold remodeling in plant triterpene biosynthesis.</title>
        <authorList>
            <person name="De La Pena R."/>
            <person name="Hodgson H."/>
            <person name="Liu J.C."/>
            <person name="Stephenson M.J."/>
            <person name="Martin A.C."/>
            <person name="Owen C."/>
            <person name="Harkess A."/>
            <person name="Leebens-Mack J."/>
            <person name="Jimenez L.E."/>
            <person name="Osbourn A."/>
            <person name="Sattely E.S."/>
        </authorList>
    </citation>
    <scope>NUCLEOTIDE SEQUENCE [LARGE SCALE GENOMIC DNA]</scope>
    <source>
        <strain evidence="2">cv. JPN11</strain>
        <tissue evidence="1">Leaf</tissue>
    </source>
</reference>
<evidence type="ECO:0000313" key="1">
    <source>
        <dbReference type="EMBL" id="KAJ4726664.1"/>
    </source>
</evidence>
<organism evidence="1 2">
    <name type="scientific">Melia azedarach</name>
    <name type="common">Chinaberry tree</name>
    <dbReference type="NCBI Taxonomy" id="155640"/>
    <lineage>
        <taxon>Eukaryota</taxon>
        <taxon>Viridiplantae</taxon>
        <taxon>Streptophyta</taxon>
        <taxon>Embryophyta</taxon>
        <taxon>Tracheophyta</taxon>
        <taxon>Spermatophyta</taxon>
        <taxon>Magnoliopsida</taxon>
        <taxon>eudicotyledons</taxon>
        <taxon>Gunneridae</taxon>
        <taxon>Pentapetalae</taxon>
        <taxon>rosids</taxon>
        <taxon>malvids</taxon>
        <taxon>Sapindales</taxon>
        <taxon>Meliaceae</taxon>
        <taxon>Melia</taxon>
    </lineage>
</organism>
<keyword evidence="2" id="KW-1185">Reference proteome</keyword>
<comment type="caution">
    <text evidence="1">The sequence shown here is derived from an EMBL/GenBank/DDBJ whole genome shotgun (WGS) entry which is preliminary data.</text>
</comment>
<dbReference type="Proteomes" id="UP001164539">
    <property type="component" value="Chromosome 2"/>
</dbReference>
<dbReference type="EMBL" id="CM051395">
    <property type="protein sequence ID" value="KAJ4726664.1"/>
    <property type="molecule type" value="Genomic_DNA"/>
</dbReference>
<protein>
    <submittedName>
        <fullName evidence="1">Lysine-specific demethylase jmj25</fullName>
    </submittedName>
</protein>
<sequence>MRERKKKDAEEYRRCGRRGTPNWRCSERALSGKAFCEKHHLYAQRRQMEMQKRKSENGSKTEVGQKRKKQKQSEEISANFGQSSELCVGDQGHQVAEASTAGEENGGNNGNEAFDIKVFQELFGEDEGGILVSEELQVGSGKEANENGGLGGSGEETATCGGNDGLDFTAELFEGLFGEVSAENGGLGPAGEGIDSLFDEVNGGSGNRGMDFCGQGFGLFGSLDGNGIQGLFGEIPCGNGDQGEFSVNANENGGKDEMVKIKNKRGRPKGAKNKKKVIGAQECIEGLIKVAEPKKKRGRPKGSKNKRKVNLQERNQELADQIMNVKDCGNKIAMPMENVGTSDLVDVKVMIGQVTGGSNEIFRAKVRRGRPKGAKNKMKIDAGGERVDGKYSGVENVRPKKKRGRPKGFIRTKKTSDAQEGIVQSSGNGIVQPKYKQVQPHAVDEYPGIDGKTEGYFNGIVGNIFLTGSDSRGDSGMPIETIGGDRVERENYKQKVKCGRPKSLKNKKEILSAEEIIEQLSTRDEIVQLKRKRGRPKGSKTKKKCLTGEENQRMFGEIVCDNGSSHGNVLPVSTDNMRTALVGEEDKGMPGEVSGSDIGENLHGAKHDQSEVLKAKETSMAKEEGTHEVRDVGKSDGRDEKPNQRGQAKGAKNKRTVLFREALNVERGLLVEDGKDISHIGTKTCKLSVDSVNIQKRPRGRPKKICNQSDISKSIDAISCMKEQRSLMCHQCLRNDRSGVVICSNCKRKRYCYECVAKWYPEKTREDIEIACPFCRGNCNCRVCLKENLSVLAGHQEEDKNIKLEKLVYLLNKTLPLLRNIQHEQNSELEVETNIWGIQLTEDDVTRSILDDDDRVYCDNCHTSIVNFHRSCPNPVCSYDLCLTCCWEIRKSFQSGGKEAEASQQQYVEKVRGQVTDFNGRNSIDRKSQMNLRTDDSEAYMSFKVLDWRAEADGRILCPPKSRGGCGTQVLALRRIFDANWVDKLIKTAEELTANHQSLEINCSQGCSRCHPVDSAENAIKAFEVRQAAYRENSPDNFLYCPNAIQLANNEIKHFQMHWMRGEPVIVRNVLEKTSGLSWDPMVMYRAFMGAKRILKNDNEKFKAIDCLDWCEVEINVFQFFKGYLEGRRYRNGWPGMLKLKDWPPSNLFEECLPRHGAEFIAMLPFADYTHPKSGVLNLATKLPAVLKPDLGPKAYIAYGYLEELGRGDSVTKLHCDISDAVNVLTHTAEVTIPPWQQKIIKKLQKKYDAEDHRKLSSSVPKPSGKFGRKPRKKHWRSKYSKGVDTTESNSLMEHFNVEEEKQDDMQNISEELNTVRISSNGEACALWQSASLEMTASDNTNLHSARNLNANVQISDFCGPKPDQDVMDAASKWFVHCMNATDAHANGDSVQDNQTGEVQYGGAVWDIFRRQDVPKLIEYLQKHQKEFFHTSNLPVNSVIHPIHDQTLFLNEKHKKQLKEEFNIEPWTFEQHLGEAVFIPAGCPHQVRNRKSCIKVALDFVSPENVQECIRLTEEFRLLPVGHRAKEDKLEVKKMALYAATAAVNEAKSLTRKLE</sequence>
<name>A0ACC1YU26_MELAZ</name>
<accession>A0ACC1YU26</accession>
<proteinExistence type="predicted"/>
<evidence type="ECO:0000313" key="2">
    <source>
        <dbReference type="Proteomes" id="UP001164539"/>
    </source>
</evidence>
<gene>
    <name evidence="1" type="ORF">OWV82_005338</name>
</gene>